<dbReference type="RefSeq" id="WP_377787998.1">
    <property type="nucleotide sequence ID" value="NZ_JBHLYQ010000015.1"/>
</dbReference>
<evidence type="ECO:0000313" key="6">
    <source>
        <dbReference type="Proteomes" id="UP001589788"/>
    </source>
</evidence>
<evidence type="ECO:0000313" key="5">
    <source>
        <dbReference type="EMBL" id="MFC0081090.1"/>
    </source>
</evidence>
<reference evidence="5 6" key="1">
    <citation type="submission" date="2024-09" db="EMBL/GenBank/DDBJ databases">
        <authorList>
            <person name="Sun Q."/>
            <person name="Mori K."/>
        </authorList>
    </citation>
    <scope>NUCLEOTIDE SEQUENCE [LARGE SCALE GENOMIC DNA]</scope>
    <source>
        <strain evidence="5 6">JCM 15389</strain>
    </source>
</reference>
<proteinExistence type="predicted"/>
<keyword evidence="2" id="KW-0812">Transmembrane</keyword>
<feature type="transmembrane region" description="Helical" evidence="2">
    <location>
        <begin position="27"/>
        <end position="51"/>
    </location>
</feature>
<evidence type="ECO:0000259" key="4">
    <source>
        <dbReference type="Pfam" id="PF11887"/>
    </source>
</evidence>
<dbReference type="InterPro" id="IPR024516">
    <property type="entry name" value="Mce_C"/>
</dbReference>
<feature type="region of interest" description="Disordered" evidence="1">
    <location>
        <begin position="352"/>
        <end position="397"/>
    </location>
</feature>
<keyword evidence="6" id="KW-1185">Reference proteome</keyword>
<dbReference type="EMBL" id="JBHLYQ010000015">
    <property type="protein sequence ID" value="MFC0081090.1"/>
    <property type="molecule type" value="Genomic_DNA"/>
</dbReference>
<evidence type="ECO:0000256" key="1">
    <source>
        <dbReference type="SAM" id="MobiDB-lite"/>
    </source>
</evidence>
<organism evidence="5 6">
    <name type="scientific">Aciditerrimonas ferrireducens</name>
    <dbReference type="NCBI Taxonomy" id="667306"/>
    <lineage>
        <taxon>Bacteria</taxon>
        <taxon>Bacillati</taxon>
        <taxon>Actinomycetota</taxon>
        <taxon>Acidimicrobiia</taxon>
        <taxon>Acidimicrobiales</taxon>
        <taxon>Acidimicrobiaceae</taxon>
        <taxon>Aciditerrimonas</taxon>
    </lineage>
</organism>
<dbReference type="Pfam" id="PF02470">
    <property type="entry name" value="MlaD"/>
    <property type="match status" value="1"/>
</dbReference>
<dbReference type="InterPro" id="IPR005693">
    <property type="entry name" value="Mce"/>
</dbReference>
<keyword evidence="2" id="KW-1133">Transmembrane helix</keyword>
<feature type="domain" description="Mce/MlaD" evidence="3">
    <location>
        <begin position="63"/>
        <end position="137"/>
    </location>
</feature>
<dbReference type="InterPro" id="IPR052336">
    <property type="entry name" value="MlaD_Phospholipid_Transporter"/>
</dbReference>
<gene>
    <name evidence="5" type="ORF">ACFFRE_02810</name>
</gene>
<evidence type="ECO:0000256" key="2">
    <source>
        <dbReference type="SAM" id="Phobius"/>
    </source>
</evidence>
<protein>
    <submittedName>
        <fullName evidence="5">MlaD family protein</fullName>
    </submittedName>
</protein>
<dbReference type="Proteomes" id="UP001589788">
    <property type="component" value="Unassembled WGS sequence"/>
</dbReference>
<dbReference type="InterPro" id="IPR003399">
    <property type="entry name" value="Mce/MlaD"/>
</dbReference>
<keyword evidence="2" id="KW-0472">Membrane</keyword>
<sequence length="422" mass="42892">MSLALVGPGDGGRFLGRLRQAARRSGLLRGVTLKVVLFALACLLIVAVLAAKLGNIQFFAHRVRYHAVLTDATGLQPAADVKIAGVTVGEVDSIRVRHGLADVTFSVNRGVKLPSDTKVGMQWQNVIGNQYLYLYPGTSPVDLRPGATIPASQDVASPNIGAFLDALEPVLSAVQPKEANEVVVAFAQALSGNEAQLNQLIDSAASVSSTLGSLNGQVGQVISQLDQVFTALSQRSADVAQLIDHLDTIGQSLAQNNGLLDQTIGNFATAAKEIAELVAHTRGDLSASIGQLDQVAGTIEANDGSLAKGLSTIGQGLAPYTLISNYGQWFQVRAVYTCLAGEQVCSYYDPTSPPAGSGPLGSPPLSFPALPGLGTSSGSATSTSGTGGSGAPTSALGPSGLQALSGLANLPLAGALSGGGAG</sequence>
<dbReference type="NCBIfam" id="TIGR00996">
    <property type="entry name" value="Mtu_fam_mce"/>
    <property type="match status" value="1"/>
</dbReference>
<name>A0ABV6C067_9ACTN</name>
<dbReference type="PANTHER" id="PTHR33371">
    <property type="entry name" value="INTERMEMBRANE PHOSPHOLIPID TRANSPORT SYSTEM BINDING PROTEIN MLAD-RELATED"/>
    <property type="match status" value="1"/>
</dbReference>
<dbReference type="PANTHER" id="PTHR33371:SF17">
    <property type="entry name" value="MCE-FAMILY PROTEIN MCE1B"/>
    <property type="match status" value="1"/>
</dbReference>
<dbReference type="Pfam" id="PF11887">
    <property type="entry name" value="Mce4_CUP1"/>
    <property type="match status" value="1"/>
</dbReference>
<feature type="compositionally biased region" description="Low complexity" evidence="1">
    <location>
        <begin position="367"/>
        <end position="384"/>
    </location>
</feature>
<feature type="domain" description="Mammalian cell entry C-terminal" evidence="4">
    <location>
        <begin position="141"/>
        <end position="295"/>
    </location>
</feature>
<accession>A0ABV6C067</accession>
<comment type="caution">
    <text evidence="5">The sequence shown here is derived from an EMBL/GenBank/DDBJ whole genome shotgun (WGS) entry which is preliminary data.</text>
</comment>
<evidence type="ECO:0000259" key="3">
    <source>
        <dbReference type="Pfam" id="PF02470"/>
    </source>
</evidence>